<organism evidence="9 10">
    <name type="scientific">Calditerrivibrio nitroreducens</name>
    <dbReference type="NCBI Taxonomy" id="477976"/>
    <lineage>
        <taxon>Bacteria</taxon>
        <taxon>Pseudomonadati</taxon>
        <taxon>Deferribacterota</taxon>
        <taxon>Deferribacteres</taxon>
        <taxon>Deferribacterales</taxon>
        <taxon>Calditerrivibrionaceae</taxon>
    </lineage>
</organism>
<comment type="cofactor">
    <cofactor evidence="2 7 8">
        <name>Mg(2+)</name>
        <dbReference type="ChEBI" id="CHEBI:18420"/>
    </cofactor>
</comment>
<dbReference type="InterPro" id="IPR000760">
    <property type="entry name" value="Inositol_monophosphatase-like"/>
</dbReference>
<comment type="caution">
    <text evidence="9">The sequence shown here is derived from an EMBL/GenBank/DDBJ whole genome shotgun (WGS) entry which is preliminary data.</text>
</comment>
<dbReference type="AlphaFoldDB" id="A0A2J6WN12"/>
<evidence type="ECO:0000313" key="10">
    <source>
        <dbReference type="Proteomes" id="UP000242881"/>
    </source>
</evidence>
<name>A0A2J6WN12_9BACT</name>
<dbReference type="Pfam" id="PF00459">
    <property type="entry name" value="Inositol_P"/>
    <property type="match status" value="1"/>
</dbReference>
<dbReference type="InterPro" id="IPR033942">
    <property type="entry name" value="IMPase"/>
</dbReference>
<evidence type="ECO:0000256" key="8">
    <source>
        <dbReference type="RuleBase" id="RU364068"/>
    </source>
</evidence>
<dbReference type="PANTHER" id="PTHR20854:SF4">
    <property type="entry name" value="INOSITOL-1-MONOPHOSPHATASE-RELATED"/>
    <property type="match status" value="1"/>
</dbReference>
<dbReference type="PROSITE" id="PS00630">
    <property type="entry name" value="IMP_2"/>
    <property type="match status" value="1"/>
</dbReference>
<dbReference type="PRINTS" id="PR00377">
    <property type="entry name" value="IMPHPHTASES"/>
</dbReference>
<dbReference type="RefSeq" id="WP_424605290.1">
    <property type="nucleotide sequence ID" value="NZ_JBNAVA010000003.1"/>
</dbReference>
<accession>A0A2J6WN12</accession>
<dbReference type="PROSITE" id="PS00629">
    <property type="entry name" value="IMP_1"/>
    <property type="match status" value="1"/>
</dbReference>
<keyword evidence="6 7" id="KW-0460">Magnesium</keyword>
<gene>
    <name evidence="9" type="ORF">C0187_03195</name>
</gene>
<dbReference type="GO" id="GO:0046854">
    <property type="term" value="P:phosphatidylinositol phosphate biosynthetic process"/>
    <property type="evidence" value="ECO:0007669"/>
    <property type="project" value="InterPro"/>
</dbReference>
<comment type="similarity">
    <text evidence="3 8">Belongs to the inositol monophosphatase superfamily.</text>
</comment>
<sequence>MLETIINITLTAGKILLDGYTTPIKVDFKNTIDLVTEYDKKIELYLIGELKKNFPDKKIVSEEYNTDAGYDDRGSFFIDPIDGTTNFVHRFPFCSVSVGYISKDKRCGVVYNPILDELFFAETGKGAFCNHTEIRVSSENELINSLIATGFPYSIVDTDKRFLLDMLDAVLKNTRGIRRAGSASLDLCYVAKGVFDGYYESSLKPWDVAAGIVILEEAGGKVSGRFGDVFDLWSDFIVATNGHIQDKLLKVLNG</sequence>
<dbReference type="GO" id="GO:0008934">
    <property type="term" value="F:inositol monophosphate 1-phosphatase activity"/>
    <property type="evidence" value="ECO:0007669"/>
    <property type="project" value="InterPro"/>
</dbReference>
<dbReference type="GO" id="GO:0007165">
    <property type="term" value="P:signal transduction"/>
    <property type="evidence" value="ECO:0007669"/>
    <property type="project" value="TreeGrafter"/>
</dbReference>
<proteinExistence type="inferred from homology"/>
<dbReference type="FunFam" id="3.30.540.10:FF:000003">
    <property type="entry name" value="Inositol-1-monophosphatase"/>
    <property type="match status" value="1"/>
</dbReference>
<dbReference type="EC" id="3.1.3.25" evidence="8"/>
<evidence type="ECO:0000256" key="6">
    <source>
        <dbReference type="ARBA" id="ARBA00022842"/>
    </source>
</evidence>
<dbReference type="SUPFAM" id="SSF56655">
    <property type="entry name" value="Carbohydrate phosphatase"/>
    <property type="match status" value="1"/>
</dbReference>
<dbReference type="GO" id="GO:0046872">
    <property type="term" value="F:metal ion binding"/>
    <property type="evidence" value="ECO:0007669"/>
    <property type="project" value="UniProtKB-KW"/>
</dbReference>
<dbReference type="GO" id="GO:0006020">
    <property type="term" value="P:inositol metabolic process"/>
    <property type="evidence" value="ECO:0007669"/>
    <property type="project" value="TreeGrafter"/>
</dbReference>
<reference evidence="9 10" key="1">
    <citation type="submission" date="2018-01" db="EMBL/GenBank/DDBJ databases">
        <title>Metagenomic assembled genomes from two thermal pools in the Uzon Caldera, Kamchatka, Russia.</title>
        <authorList>
            <person name="Wilkins L."/>
            <person name="Ettinger C."/>
        </authorList>
    </citation>
    <scope>NUCLEOTIDE SEQUENCE [LARGE SCALE GENOMIC DNA]</scope>
    <source>
        <strain evidence="9">ZAV-05</strain>
    </source>
</reference>
<dbReference type="InterPro" id="IPR020550">
    <property type="entry name" value="Inositol_monophosphatase_CS"/>
</dbReference>
<evidence type="ECO:0000256" key="7">
    <source>
        <dbReference type="PIRSR" id="PIRSR600760-2"/>
    </source>
</evidence>
<feature type="binding site" evidence="7">
    <location>
        <position position="82"/>
    </location>
    <ligand>
        <name>Mg(2+)</name>
        <dbReference type="ChEBI" id="CHEBI:18420"/>
        <label>1</label>
        <note>catalytic</note>
    </ligand>
</feature>
<protein>
    <recommendedName>
        <fullName evidence="8">Inositol-1-monophosphatase</fullName>
        <ecNumber evidence="8">3.1.3.25</ecNumber>
    </recommendedName>
</protein>
<keyword evidence="5 8" id="KW-0378">Hydrolase</keyword>
<keyword evidence="4 7" id="KW-0479">Metal-binding</keyword>
<evidence type="ECO:0000256" key="3">
    <source>
        <dbReference type="ARBA" id="ARBA00009759"/>
    </source>
</evidence>
<feature type="binding site" evidence="7">
    <location>
        <position position="62"/>
    </location>
    <ligand>
        <name>Mg(2+)</name>
        <dbReference type="ChEBI" id="CHEBI:18420"/>
        <label>1</label>
        <note>catalytic</note>
    </ligand>
</feature>
<comment type="catalytic activity">
    <reaction evidence="1 8">
        <text>a myo-inositol phosphate + H2O = myo-inositol + phosphate</text>
        <dbReference type="Rhea" id="RHEA:24056"/>
        <dbReference type="ChEBI" id="CHEBI:15377"/>
        <dbReference type="ChEBI" id="CHEBI:17268"/>
        <dbReference type="ChEBI" id="CHEBI:43474"/>
        <dbReference type="ChEBI" id="CHEBI:84139"/>
        <dbReference type="EC" id="3.1.3.25"/>
    </reaction>
</comment>
<dbReference type="InterPro" id="IPR020583">
    <property type="entry name" value="Inositol_monoP_metal-BS"/>
</dbReference>
<dbReference type="CDD" id="cd01639">
    <property type="entry name" value="IMPase"/>
    <property type="match status" value="1"/>
</dbReference>
<dbReference type="Proteomes" id="UP000242881">
    <property type="component" value="Unassembled WGS sequence"/>
</dbReference>
<feature type="binding site" evidence="7">
    <location>
        <position position="207"/>
    </location>
    <ligand>
        <name>Mg(2+)</name>
        <dbReference type="ChEBI" id="CHEBI:18420"/>
        <label>1</label>
        <note>catalytic</note>
    </ligand>
</feature>
<dbReference type="PANTHER" id="PTHR20854">
    <property type="entry name" value="INOSITOL MONOPHOSPHATASE"/>
    <property type="match status" value="1"/>
</dbReference>
<feature type="binding site" evidence="7">
    <location>
        <position position="81"/>
    </location>
    <ligand>
        <name>Mg(2+)</name>
        <dbReference type="ChEBI" id="CHEBI:18420"/>
        <label>1</label>
        <note>catalytic</note>
    </ligand>
</feature>
<evidence type="ECO:0000256" key="4">
    <source>
        <dbReference type="ARBA" id="ARBA00022723"/>
    </source>
</evidence>
<feature type="binding site" evidence="7">
    <location>
        <position position="79"/>
    </location>
    <ligand>
        <name>Mg(2+)</name>
        <dbReference type="ChEBI" id="CHEBI:18420"/>
        <label>1</label>
        <note>catalytic</note>
    </ligand>
</feature>
<evidence type="ECO:0000313" key="9">
    <source>
        <dbReference type="EMBL" id="PMP71751.1"/>
    </source>
</evidence>
<evidence type="ECO:0000256" key="1">
    <source>
        <dbReference type="ARBA" id="ARBA00001033"/>
    </source>
</evidence>
<evidence type="ECO:0000256" key="2">
    <source>
        <dbReference type="ARBA" id="ARBA00001946"/>
    </source>
</evidence>
<dbReference type="EMBL" id="PNIN01000035">
    <property type="protein sequence ID" value="PMP71751.1"/>
    <property type="molecule type" value="Genomic_DNA"/>
</dbReference>
<dbReference type="Gene3D" id="3.30.540.10">
    <property type="entry name" value="Fructose-1,6-Bisphosphatase, subunit A, domain 1"/>
    <property type="match status" value="1"/>
</dbReference>
<dbReference type="Gene3D" id="3.40.190.80">
    <property type="match status" value="1"/>
</dbReference>
<dbReference type="FunFam" id="3.40.190.80:FF:000002">
    <property type="entry name" value="Inositol-1-monophosphatase"/>
    <property type="match status" value="1"/>
</dbReference>
<evidence type="ECO:0000256" key="5">
    <source>
        <dbReference type="ARBA" id="ARBA00022801"/>
    </source>
</evidence>